<gene>
    <name evidence="3" type="ORF">FSP39_017863</name>
</gene>
<evidence type="ECO:0000256" key="1">
    <source>
        <dbReference type="SAM" id="Coils"/>
    </source>
</evidence>
<keyword evidence="4" id="KW-1185">Reference proteome</keyword>
<organism evidence="3 4">
    <name type="scientific">Pinctada imbricata</name>
    <name type="common">Atlantic pearl-oyster</name>
    <name type="synonym">Pinctada martensii</name>
    <dbReference type="NCBI Taxonomy" id="66713"/>
    <lineage>
        <taxon>Eukaryota</taxon>
        <taxon>Metazoa</taxon>
        <taxon>Spiralia</taxon>
        <taxon>Lophotrochozoa</taxon>
        <taxon>Mollusca</taxon>
        <taxon>Bivalvia</taxon>
        <taxon>Autobranchia</taxon>
        <taxon>Pteriomorphia</taxon>
        <taxon>Pterioida</taxon>
        <taxon>Pterioidea</taxon>
        <taxon>Pteriidae</taxon>
        <taxon>Pinctada</taxon>
    </lineage>
</organism>
<keyword evidence="1" id="KW-0175">Coiled coil</keyword>
<feature type="coiled-coil region" evidence="1">
    <location>
        <begin position="311"/>
        <end position="338"/>
    </location>
</feature>
<dbReference type="AlphaFoldDB" id="A0AA89BS74"/>
<dbReference type="Proteomes" id="UP001186944">
    <property type="component" value="Unassembled WGS sequence"/>
</dbReference>
<feature type="compositionally biased region" description="Polar residues" evidence="2">
    <location>
        <begin position="63"/>
        <end position="98"/>
    </location>
</feature>
<evidence type="ECO:0000313" key="3">
    <source>
        <dbReference type="EMBL" id="KAK3093594.1"/>
    </source>
</evidence>
<name>A0AA89BS74_PINIB</name>
<reference evidence="3" key="1">
    <citation type="submission" date="2019-08" db="EMBL/GenBank/DDBJ databases">
        <title>The improved chromosome-level genome for the pearl oyster Pinctada fucata martensii using PacBio sequencing and Hi-C.</title>
        <authorList>
            <person name="Zheng Z."/>
        </authorList>
    </citation>
    <scope>NUCLEOTIDE SEQUENCE</scope>
    <source>
        <strain evidence="3">ZZ-2019</strain>
        <tissue evidence="3">Adductor muscle</tissue>
    </source>
</reference>
<sequence>MLDKYTLRCLRIKRCDAFLNRDDHSYAAKEIIITQENDHDDSLVLVKNDEDYDEISTEDYEQSPETSHTPSAIEQSPETSYTPNAIEQSPETSHTPSATDDVIYVPEIGETVDISTSLSPYQQLRVELLLAIERPYYMNCSVADIQICENYSTDNPAIKLCVIIRPDFTAQIYVHRLDLSENHEIWNYMPHVFNNVSCVKHLLSKVQSFHVCIGNPEEQFQDLIPIPSDLDYNSSQELIAFRESDFGAVNGSEMYNSTIRTFQCALLVQGRRCSHCSTYRRSLFSRLHRLEKKDNNKSRIGRGMKHNNFRHDDFVRKINEQKEKIKSLETEMNKMRQQYYRDLKSKGILMDKNINKQGQDSTIAHDDVR</sequence>
<evidence type="ECO:0000313" key="4">
    <source>
        <dbReference type="Proteomes" id="UP001186944"/>
    </source>
</evidence>
<comment type="caution">
    <text evidence="3">The sequence shown here is derived from an EMBL/GenBank/DDBJ whole genome shotgun (WGS) entry which is preliminary data.</text>
</comment>
<dbReference type="EMBL" id="VSWD01000009">
    <property type="protein sequence ID" value="KAK3093594.1"/>
    <property type="molecule type" value="Genomic_DNA"/>
</dbReference>
<protein>
    <submittedName>
        <fullName evidence="3">Uncharacterized protein</fullName>
    </submittedName>
</protein>
<accession>A0AA89BS74</accession>
<feature type="region of interest" description="Disordered" evidence="2">
    <location>
        <begin position="54"/>
        <end position="100"/>
    </location>
</feature>
<proteinExistence type="predicted"/>
<evidence type="ECO:0000256" key="2">
    <source>
        <dbReference type="SAM" id="MobiDB-lite"/>
    </source>
</evidence>